<feature type="domain" description="MDMPI C-terminal" evidence="1">
    <location>
        <begin position="156"/>
        <end position="268"/>
    </location>
</feature>
<dbReference type="GO" id="GO:0016853">
    <property type="term" value="F:isomerase activity"/>
    <property type="evidence" value="ECO:0007669"/>
    <property type="project" value="UniProtKB-KW"/>
</dbReference>
<dbReference type="InterPro" id="IPR034660">
    <property type="entry name" value="DinB/YfiT-like"/>
</dbReference>
<dbReference type="NCBIfam" id="TIGR03083">
    <property type="entry name" value="maleylpyruvate isomerase family mycothiol-dependent enzyme"/>
    <property type="match status" value="1"/>
</dbReference>
<evidence type="ECO:0000259" key="1">
    <source>
        <dbReference type="Pfam" id="PF07398"/>
    </source>
</evidence>
<evidence type="ECO:0000313" key="3">
    <source>
        <dbReference type="EMBL" id="WWF06795.1"/>
    </source>
</evidence>
<dbReference type="SUPFAM" id="SSF109854">
    <property type="entry name" value="DinB/YfiT-like putative metalloenzymes"/>
    <property type="match status" value="1"/>
</dbReference>
<keyword evidence="4" id="KW-1185">Reference proteome</keyword>
<organism evidence="3 4">
    <name type="scientific">Janibacter terrae</name>
    <dbReference type="NCBI Taxonomy" id="103817"/>
    <lineage>
        <taxon>Bacteria</taxon>
        <taxon>Bacillati</taxon>
        <taxon>Actinomycetota</taxon>
        <taxon>Actinomycetes</taxon>
        <taxon>Micrococcales</taxon>
        <taxon>Intrasporangiaceae</taxon>
        <taxon>Janibacter</taxon>
    </lineage>
</organism>
<dbReference type="RefSeq" id="WP_338539220.1">
    <property type="nucleotide sequence ID" value="NZ_CP104874.1"/>
</dbReference>
<dbReference type="PANTHER" id="PTHR40758">
    <property type="entry name" value="CONSERVED PROTEIN"/>
    <property type="match status" value="1"/>
</dbReference>
<name>A0ABZ2FJ79_9MICO</name>
<gene>
    <name evidence="3" type="ORF">N5P18_07975</name>
</gene>
<evidence type="ECO:0000259" key="2">
    <source>
        <dbReference type="Pfam" id="PF11716"/>
    </source>
</evidence>
<dbReference type="Proteomes" id="UP001381003">
    <property type="component" value="Chromosome"/>
</dbReference>
<accession>A0ABZ2FJ79</accession>
<keyword evidence="3" id="KW-0413">Isomerase</keyword>
<dbReference type="PANTHER" id="PTHR40758:SF1">
    <property type="entry name" value="CONSERVED PROTEIN"/>
    <property type="match status" value="1"/>
</dbReference>
<evidence type="ECO:0000313" key="4">
    <source>
        <dbReference type="Proteomes" id="UP001381003"/>
    </source>
</evidence>
<reference evidence="3 4" key="1">
    <citation type="submission" date="2022-09" db="EMBL/GenBank/DDBJ databases">
        <title>Complete genome sequence of Janibacter terrae strain COS04-44, PCL-degrading bacteria isolated from oil spilled coast.</title>
        <authorList>
            <person name="Park H."/>
            <person name="Kim J.Y."/>
            <person name="An S.H."/>
            <person name="Lee C.M."/>
            <person name="Weon H.-Y."/>
        </authorList>
    </citation>
    <scope>NUCLEOTIDE SEQUENCE [LARGE SCALE GENOMIC DNA]</scope>
    <source>
        <strain evidence="3 4">COS04-44</strain>
    </source>
</reference>
<protein>
    <submittedName>
        <fullName evidence="3">Maleylpyruvate isomerase N-terminal domain-containing protein</fullName>
    </submittedName>
</protein>
<dbReference type="InterPro" id="IPR024344">
    <property type="entry name" value="MDMPI_metal-binding"/>
</dbReference>
<feature type="domain" description="Mycothiol-dependent maleylpyruvate isomerase metal-binding" evidence="2">
    <location>
        <begin position="17"/>
        <end position="142"/>
    </location>
</feature>
<dbReference type="InterPro" id="IPR017517">
    <property type="entry name" value="Maleyloyr_isom"/>
</dbReference>
<dbReference type="InterPro" id="IPR010872">
    <property type="entry name" value="MDMPI_C-term_domain"/>
</dbReference>
<dbReference type="Pfam" id="PF07398">
    <property type="entry name" value="MDMPI_C"/>
    <property type="match status" value="1"/>
</dbReference>
<sequence>MNADVQAHWLPFDSYLDAIERESRRFRECLADADPDLRVPSCPDWSAEDLLWHLGGDVQHFWAWVIAQRPEGPESYPEPHRPGGHAGVLAFYDQAHEDLLLRLRNADPADGAWSWSADPRLHTVGFTMRRQAHEALVHRVDAELTVGARTPLDPVLAADGVLECLDVMYGSHPRWGRFTPDGTRVVVELTDVGRRLLVGLGRFAGRDPRSGEVVDVDDLAVLDPALHEHTGAADVTVRGSAEQVDLWLWHRGIEDALAVDGDEGVHERLVAILGAPIG</sequence>
<dbReference type="Pfam" id="PF11716">
    <property type="entry name" value="MDMPI_N"/>
    <property type="match status" value="1"/>
</dbReference>
<proteinExistence type="predicted"/>
<dbReference type="EMBL" id="CP104874">
    <property type="protein sequence ID" value="WWF06795.1"/>
    <property type="molecule type" value="Genomic_DNA"/>
</dbReference>